<comment type="caution">
    <text evidence="2">The sequence shown here is derived from an EMBL/GenBank/DDBJ whole genome shotgun (WGS) entry which is preliminary data.</text>
</comment>
<feature type="transmembrane region" description="Helical" evidence="1">
    <location>
        <begin position="117"/>
        <end position="138"/>
    </location>
</feature>
<dbReference type="Gene3D" id="2.60.120.560">
    <property type="entry name" value="Exo-inulinase, domain 1"/>
    <property type="match status" value="1"/>
</dbReference>
<evidence type="ECO:0008006" key="4">
    <source>
        <dbReference type="Google" id="ProtNLM"/>
    </source>
</evidence>
<dbReference type="AlphaFoldDB" id="A0A5A5T9R9"/>
<organism evidence="2 3">
    <name type="scientific">Dictyobacter arantiisoli</name>
    <dbReference type="NCBI Taxonomy" id="2014874"/>
    <lineage>
        <taxon>Bacteria</taxon>
        <taxon>Bacillati</taxon>
        <taxon>Chloroflexota</taxon>
        <taxon>Ktedonobacteria</taxon>
        <taxon>Ktedonobacterales</taxon>
        <taxon>Dictyobacteraceae</taxon>
        <taxon>Dictyobacter</taxon>
    </lineage>
</organism>
<keyword evidence="1" id="KW-0812">Transmembrane</keyword>
<keyword evidence="1" id="KW-1133">Transmembrane helix</keyword>
<evidence type="ECO:0000313" key="2">
    <source>
        <dbReference type="EMBL" id="GCF08138.1"/>
    </source>
</evidence>
<reference evidence="2 3" key="1">
    <citation type="submission" date="2019-01" db="EMBL/GenBank/DDBJ databases">
        <title>Draft genome sequence of Dictyobacter sp. Uno17.</title>
        <authorList>
            <person name="Wang C.M."/>
            <person name="Zheng Y."/>
            <person name="Sakai Y."/>
            <person name="Abe K."/>
            <person name="Yokota A."/>
            <person name="Yabe S."/>
        </authorList>
    </citation>
    <scope>NUCLEOTIDE SEQUENCE [LARGE SCALE GENOMIC DNA]</scope>
    <source>
        <strain evidence="2 3">Uno17</strain>
    </source>
</reference>
<dbReference type="Proteomes" id="UP000322530">
    <property type="component" value="Unassembled WGS sequence"/>
</dbReference>
<name>A0A5A5T9R9_9CHLR</name>
<evidence type="ECO:0000256" key="1">
    <source>
        <dbReference type="SAM" id="Phobius"/>
    </source>
</evidence>
<keyword evidence="1" id="KW-0472">Membrane</keyword>
<dbReference type="EMBL" id="BIXY01000019">
    <property type="protein sequence ID" value="GCF08138.1"/>
    <property type="molecule type" value="Genomic_DNA"/>
</dbReference>
<sequence>MEFEGDLDSLKETTLWLSQYDASRGIKRSIQLSEDEQVEITVPPGAYDGQKMYLDEADGYPHALLITIHITDKDEAVRNQTAPTVTSTTARTMPHNRHPLLPHRQHQRKLRLTAKMAIILSVLTLMVIGSGMLGYMTLYRPYMKQVQATATVDAIAAQTAQVKATRIAHQIATATAQARATLTALTQHQNNYDDIVNTRADINDDLHAPDTFNWDTGSGCSFTNQTYTATVTQHGFFLPCLAKNITLHNFMYQTDMNIVKGDAGGLIMRARDASSQSYIFVVGQDGSYSVYYYAGDDRKAAQTLTDGYSDTINTGNNTTNTLGVIASGTSLDFYINKKYITSIVNTRLTTGKIGVLANSYKHPTEIRYRHAKVWKL</sequence>
<accession>A0A5A5T9R9</accession>
<proteinExistence type="predicted"/>
<evidence type="ECO:0000313" key="3">
    <source>
        <dbReference type="Proteomes" id="UP000322530"/>
    </source>
</evidence>
<gene>
    <name evidence="2" type="ORF">KDI_17020</name>
</gene>
<protein>
    <recommendedName>
        <fullName evidence="4">3-keto-disaccharide hydrolase domain-containing protein</fullName>
    </recommendedName>
</protein>
<keyword evidence="3" id="KW-1185">Reference proteome</keyword>